<dbReference type="SMART" id="SM00267">
    <property type="entry name" value="GGDEF"/>
    <property type="match status" value="1"/>
</dbReference>
<dbReference type="Gene3D" id="3.30.70.270">
    <property type="match status" value="1"/>
</dbReference>
<evidence type="ECO:0000313" key="6">
    <source>
        <dbReference type="EMBL" id="SEF51879.1"/>
    </source>
</evidence>
<dbReference type="CDD" id="cd01949">
    <property type="entry name" value="GGDEF"/>
    <property type="match status" value="1"/>
</dbReference>
<feature type="modified residue" description="4-aspartylphosphate" evidence="3">
    <location>
        <position position="191"/>
    </location>
</feature>
<dbReference type="InterPro" id="IPR029787">
    <property type="entry name" value="Nucleotide_cyclase"/>
</dbReference>
<keyword evidence="7" id="KW-1185">Reference proteome</keyword>
<dbReference type="OrthoDB" id="9812260at2"/>
<evidence type="ECO:0000259" key="5">
    <source>
        <dbReference type="PROSITE" id="PS50887"/>
    </source>
</evidence>
<dbReference type="NCBIfam" id="TIGR00254">
    <property type="entry name" value="GGDEF"/>
    <property type="match status" value="1"/>
</dbReference>
<dbReference type="PANTHER" id="PTHR45138:SF9">
    <property type="entry name" value="DIGUANYLATE CYCLASE DGCM-RELATED"/>
    <property type="match status" value="1"/>
</dbReference>
<evidence type="ECO:0000259" key="4">
    <source>
        <dbReference type="PROSITE" id="PS50110"/>
    </source>
</evidence>
<dbReference type="InterPro" id="IPR001789">
    <property type="entry name" value="Sig_transdc_resp-reg_receiver"/>
</dbReference>
<organism evidence="6 7">
    <name type="scientific">Bosea lathyri</name>
    <dbReference type="NCBI Taxonomy" id="1036778"/>
    <lineage>
        <taxon>Bacteria</taxon>
        <taxon>Pseudomonadati</taxon>
        <taxon>Pseudomonadota</taxon>
        <taxon>Alphaproteobacteria</taxon>
        <taxon>Hyphomicrobiales</taxon>
        <taxon>Boseaceae</taxon>
        <taxon>Bosea</taxon>
    </lineage>
</organism>
<dbReference type="InterPro" id="IPR050469">
    <property type="entry name" value="Diguanylate_Cyclase"/>
</dbReference>
<dbReference type="Pfam" id="PF00990">
    <property type="entry name" value="GGDEF"/>
    <property type="match status" value="1"/>
</dbReference>
<dbReference type="Pfam" id="PF00072">
    <property type="entry name" value="Response_reg"/>
    <property type="match status" value="1"/>
</dbReference>
<dbReference type="EMBL" id="FNUY01000001">
    <property type="protein sequence ID" value="SEF51879.1"/>
    <property type="molecule type" value="Genomic_DNA"/>
</dbReference>
<dbReference type="PROSITE" id="PS50110">
    <property type="entry name" value="RESPONSE_REGULATORY"/>
    <property type="match status" value="2"/>
</dbReference>
<sequence>MAYRSADRRHGPGDGDLTILVVEDSRTYSTALCRRLREDIGLPLVACRSLNELHEAVTDDRAAFTLAVVDLNLPDAPHGEAIDFAVQRGIPTIVHTASFDMDTRNRIMERDVIDYVPKDSEFALDVLMGTVARALANRRTRILIVDDVMATRKLLARMLKVQQYDVVEAGSGAEALSLLERDQDIQLVVSDYHMPKMDGYELTRRIRRQFRSDRLRVIGISSSNDRMVSVGFLKAGANDFISMPFIPEELQCRIASNVETLAQIAQLHNLASRDSLTGLYNRRHFFEQAGPLIDRARSKKRSSAVAIIDIDDFKRLNDNHGHDFGDQALKSVARCLAQSAEGGGHLLARIGGEEFAILFPGLDAKAAMRQSDHIRLDVSHEALELGEHKDGVTVSIGVAEIGENGSLDEALTAADRALYAAKRNGRNQVSLDTA</sequence>
<dbReference type="FunFam" id="3.30.70.270:FF:000001">
    <property type="entry name" value="Diguanylate cyclase domain protein"/>
    <property type="match status" value="1"/>
</dbReference>
<dbReference type="AlphaFoldDB" id="A0A1H5SMS7"/>
<feature type="domain" description="Response regulatory" evidence="4">
    <location>
        <begin position="141"/>
        <end position="258"/>
    </location>
</feature>
<reference evidence="6 7" key="1">
    <citation type="submission" date="2016-10" db="EMBL/GenBank/DDBJ databases">
        <authorList>
            <person name="de Groot N.N."/>
        </authorList>
    </citation>
    <scope>NUCLEOTIDE SEQUENCE [LARGE SCALE GENOMIC DNA]</scope>
    <source>
        <strain evidence="6 7">DSM 26656</strain>
    </source>
</reference>
<dbReference type="Gene3D" id="3.40.50.2300">
    <property type="match status" value="2"/>
</dbReference>
<evidence type="ECO:0000256" key="3">
    <source>
        <dbReference type="PROSITE-ProRule" id="PRU00169"/>
    </source>
</evidence>
<dbReference type="SUPFAM" id="SSF55073">
    <property type="entry name" value="Nucleotide cyclase"/>
    <property type="match status" value="1"/>
</dbReference>
<dbReference type="PANTHER" id="PTHR45138">
    <property type="entry name" value="REGULATORY COMPONENTS OF SENSORY TRANSDUCTION SYSTEM"/>
    <property type="match status" value="1"/>
</dbReference>
<dbReference type="RefSeq" id="WP_103870725.1">
    <property type="nucleotide sequence ID" value="NZ_FNUY01000001.1"/>
</dbReference>
<dbReference type="GO" id="GO:1902201">
    <property type="term" value="P:negative regulation of bacterial-type flagellum-dependent cell motility"/>
    <property type="evidence" value="ECO:0007669"/>
    <property type="project" value="TreeGrafter"/>
</dbReference>
<evidence type="ECO:0000313" key="7">
    <source>
        <dbReference type="Proteomes" id="UP000236743"/>
    </source>
</evidence>
<dbReference type="GO" id="GO:0043709">
    <property type="term" value="P:cell adhesion involved in single-species biofilm formation"/>
    <property type="evidence" value="ECO:0007669"/>
    <property type="project" value="TreeGrafter"/>
</dbReference>
<dbReference type="GO" id="GO:0005886">
    <property type="term" value="C:plasma membrane"/>
    <property type="evidence" value="ECO:0007669"/>
    <property type="project" value="TreeGrafter"/>
</dbReference>
<comment type="catalytic activity">
    <reaction evidence="2">
        <text>2 GTP = 3',3'-c-di-GMP + 2 diphosphate</text>
        <dbReference type="Rhea" id="RHEA:24898"/>
        <dbReference type="ChEBI" id="CHEBI:33019"/>
        <dbReference type="ChEBI" id="CHEBI:37565"/>
        <dbReference type="ChEBI" id="CHEBI:58805"/>
        <dbReference type="EC" id="2.7.7.65"/>
    </reaction>
</comment>
<dbReference type="EC" id="2.7.7.65" evidence="1"/>
<dbReference type="SUPFAM" id="SSF52172">
    <property type="entry name" value="CheY-like"/>
    <property type="match status" value="2"/>
</dbReference>
<feature type="domain" description="Response regulatory" evidence="4">
    <location>
        <begin position="18"/>
        <end position="133"/>
    </location>
</feature>
<gene>
    <name evidence="6" type="ORF">SAMN04488115_101341</name>
</gene>
<proteinExistence type="predicted"/>
<keyword evidence="3" id="KW-0597">Phosphoprotein</keyword>
<protein>
    <recommendedName>
        <fullName evidence="1">diguanylate cyclase</fullName>
        <ecNumber evidence="1">2.7.7.65</ecNumber>
    </recommendedName>
</protein>
<dbReference type="GO" id="GO:0052621">
    <property type="term" value="F:diguanylate cyclase activity"/>
    <property type="evidence" value="ECO:0007669"/>
    <property type="project" value="UniProtKB-EC"/>
</dbReference>
<dbReference type="GO" id="GO:0000160">
    <property type="term" value="P:phosphorelay signal transduction system"/>
    <property type="evidence" value="ECO:0007669"/>
    <property type="project" value="InterPro"/>
</dbReference>
<dbReference type="InterPro" id="IPR000160">
    <property type="entry name" value="GGDEF_dom"/>
</dbReference>
<dbReference type="InterPro" id="IPR043128">
    <property type="entry name" value="Rev_trsase/Diguanyl_cyclase"/>
</dbReference>
<dbReference type="PROSITE" id="PS50887">
    <property type="entry name" value="GGDEF"/>
    <property type="match status" value="1"/>
</dbReference>
<dbReference type="InterPro" id="IPR011006">
    <property type="entry name" value="CheY-like_superfamily"/>
</dbReference>
<evidence type="ECO:0000256" key="1">
    <source>
        <dbReference type="ARBA" id="ARBA00012528"/>
    </source>
</evidence>
<name>A0A1H5SMS7_9HYPH</name>
<feature type="modified residue" description="4-aspartylphosphate" evidence="3">
    <location>
        <position position="70"/>
    </location>
</feature>
<accession>A0A1H5SMS7</accession>
<dbReference type="Proteomes" id="UP000236743">
    <property type="component" value="Unassembled WGS sequence"/>
</dbReference>
<dbReference type="SMART" id="SM00448">
    <property type="entry name" value="REC"/>
    <property type="match status" value="2"/>
</dbReference>
<evidence type="ECO:0000256" key="2">
    <source>
        <dbReference type="ARBA" id="ARBA00034247"/>
    </source>
</evidence>
<feature type="domain" description="GGDEF" evidence="5">
    <location>
        <begin position="301"/>
        <end position="434"/>
    </location>
</feature>